<accession>A0ABY0C8F7</accession>
<evidence type="ECO:0000256" key="3">
    <source>
        <dbReference type="ARBA" id="ARBA00022679"/>
    </source>
</evidence>
<evidence type="ECO:0000256" key="6">
    <source>
        <dbReference type="ARBA" id="ARBA00022840"/>
    </source>
</evidence>
<keyword evidence="12" id="KW-1185">Reference proteome</keyword>
<feature type="compositionally biased region" description="Basic and acidic residues" evidence="9">
    <location>
        <begin position="91"/>
        <end position="121"/>
    </location>
</feature>
<comment type="similarity">
    <text evidence="2">Belongs to the diacylglycerol/lipid kinase family.</text>
</comment>
<keyword evidence="7" id="KW-0444">Lipid biosynthesis</keyword>
<dbReference type="Proteomes" id="UP000268291">
    <property type="component" value="Unassembled WGS sequence"/>
</dbReference>
<keyword evidence="6" id="KW-0067">ATP-binding</keyword>
<evidence type="ECO:0000313" key="11">
    <source>
        <dbReference type="EMBL" id="RUQ86265.1"/>
    </source>
</evidence>
<evidence type="ECO:0000256" key="1">
    <source>
        <dbReference type="ARBA" id="ARBA00001946"/>
    </source>
</evidence>
<keyword evidence="3" id="KW-0808">Transferase</keyword>
<sequence>MVGGRRVQPHGGPRGSPDPRRAPPPDRQAGGPPRRVLRDAGARAARQERRGAEVRALRPQLVLGPRGLDDHGRGRGQARHEPPHGWTGRTQGREPDRRAHREDARHGGAHDRERLARQARDRGLTERIPGLRRAVVVYHPLRVDLARLRREVAREARHAGWGPTVWVATEAHDGGASALSDALGATRPDLVIAAGGDGTVSMAAGALSGRSLPLAVVPVGTTNLFARSVGATGSVDRAVAHAFAAIGTGTPDESRVDLGRFRATLADGSVVERPFTVMVGAGIDAAMVADTHPRGKERFGWLGYIQGISASIWRNERFAVRVSLDEGSAVSETAHTVVVANGGLLPAGLVFVPGAVVEDGELDVMVLRPRSVLSWARLAAWFVASAVRAPSSVGRGLAGSAVRVTRAGSVDVSFEVPERAEADGEELGHVSRLEAWIEPGALRIVR</sequence>
<dbReference type="PROSITE" id="PS50146">
    <property type="entry name" value="DAGK"/>
    <property type="match status" value="1"/>
</dbReference>
<evidence type="ECO:0000259" key="10">
    <source>
        <dbReference type="PROSITE" id="PS50146"/>
    </source>
</evidence>
<dbReference type="Pfam" id="PF19279">
    <property type="entry name" value="YegS_C"/>
    <property type="match status" value="1"/>
</dbReference>
<keyword evidence="4" id="KW-0547">Nucleotide-binding</keyword>
<feature type="compositionally biased region" description="Basic and acidic residues" evidence="9">
    <location>
        <begin position="36"/>
        <end position="56"/>
    </location>
</feature>
<dbReference type="PANTHER" id="PTHR12358:SF54">
    <property type="entry name" value="SPHINGOSINE KINASE RELATED PROTEIN"/>
    <property type="match status" value="1"/>
</dbReference>
<evidence type="ECO:0000256" key="9">
    <source>
        <dbReference type="SAM" id="MobiDB-lite"/>
    </source>
</evidence>
<dbReference type="Pfam" id="PF00781">
    <property type="entry name" value="DAGK_cat"/>
    <property type="match status" value="1"/>
</dbReference>
<evidence type="ECO:0000313" key="12">
    <source>
        <dbReference type="Proteomes" id="UP000268291"/>
    </source>
</evidence>
<keyword evidence="7" id="KW-0443">Lipid metabolism</keyword>
<evidence type="ECO:0000256" key="7">
    <source>
        <dbReference type="ARBA" id="ARBA00023209"/>
    </source>
</evidence>
<keyword evidence="8" id="KW-1208">Phospholipid metabolism</keyword>
<evidence type="ECO:0000256" key="8">
    <source>
        <dbReference type="ARBA" id="ARBA00023264"/>
    </source>
</evidence>
<proteinExistence type="inferred from homology"/>
<reference evidence="11 12" key="1">
    <citation type="submission" date="2018-12" db="EMBL/GenBank/DDBJ databases">
        <authorList>
            <person name="hu s."/>
            <person name="Xu Y."/>
            <person name="Xu B."/>
            <person name="Li F."/>
        </authorList>
    </citation>
    <scope>NUCLEOTIDE SEQUENCE [LARGE SCALE GENOMIC DNA]</scope>
    <source>
        <strain evidence="11 12">KSW2-17</strain>
    </source>
</reference>
<evidence type="ECO:0000256" key="2">
    <source>
        <dbReference type="ARBA" id="ARBA00005983"/>
    </source>
</evidence>
<organism evidence="11 12">
    <name type="scientific">Labedella gwakjiensis</name>
    <dbReference type="NCBI Taxonomy" id="390269"/>
    <lineage>
        <taxon>Bacteria</taxon>
        <taxon>Bacillati</taxon>
        <taxon>Actinomycetota</taxon>
        <taxon>Actinomycetes</taxon>
        <taxon>Micrococcales</taxon>
        <taxon>Microbacteriaceae</taxon>
        <taxon>Labedella</taxon>
    </lineage>
</organism>
<dbReference type="InterPro" id="IPR001206">
    <property type="entry name" value="Diacylglycerol_kinase_cat_dom"/>
</dbReference>
<feature type="region of interest" description="Disordered" evidence="9">
    <location>
        <begin position="1"/>
        <end position="121"/>
    </location>
</feature>
<feature type="compositionally biased region" description="Basic and acidic residues" evidence="9">
    <location>
        <begin position="67"/>
        <end position="83"/>
    </location>
</feature>
<dbReference type="SUPFAM" id="SSF111331">
    <property type="entry name" value="NAD kinase/diacylglycerol kinase-like"/>
    <property type="match status" value="1"/>
</dbReference>
<protein>
    <recommendedName>
        <fullName evidence="10">DAGKc domain-containing protein</fullName>
    </recommendedName>
</protein>
<comment type="cofactor">
    <cofactor evidence="1">
        <name>Mg(2+)</name>
        <dbReference type="ChEBI" id="CHEBI:18420"/>
    </cofactor>
</comment>
<dbReference type="Gene3D" id="3.40.50.10330">
    <property type="entry name" value="Probable inorganic polyphosphate/atp-NAD kinase, domain 1"/>
    <property type="match status" value="1"/>
</dbReference>
<feature type="domain" description="DAGKc" evidence="10">
    <location>
        <begin position="129"/>
        <end position="264"/>
    </location>
</feature>
<evidence type="ECO:0000256" key="5">
    <source>
        <dbReference type="ARBA" id="ARBA00022777"/>
    </source>
</evidence>
<keyword evidence="5" id="KW-0418">Kinase</keyword>
<evidence type="ECO:0000256" key="4">
    <source>
        <dbReference type="ARBA" id="ARBA00022741"/>
    </source>
</evidence>
<comment type="caution">
    <text evidence="11">The sequence shown here is derived from an EMBL/GenBank/DDBJ whole genome shotgun (WGS) entry which is preliminary data.</text>
</comment>
<gene>
    <name evidence="11" type="ORF">ELQ93_04505</name>
</gene>
<dbReference type="PANTHER" id="PTHR12358">
    <property type="entry name" value="SPHINGOSINE KINASE"/>
    <property type="match status" value="1"/>
</dbReference>
<dbReference type="InterPro" id="IPR045540">
    <property type="entry name" value="YegS/DAGK_C"/>
</dbReference>
<keyword evidence="7" id="KW-0594">Phospholipid biosynthesis</keyword>
<dbReference type="InterPro" id="IPR050187">
    <property type="entry name" value="Lipid_Phosphate_FormReg"/>
</dbReference>
<dbReference type="Gene3D" id="2.60.200.40">
    <property type="match status" value="1"/>
</dbReference>
<dbReference type="InterPro" id="IPR016064">
    <property type="entry name" value="NAD/diacylglycerol_kinase_sf"/>
</dbReference>
<name>A0ABY0C8F7_9MICO</name>
<dbReference type="InterPro" id="IPR017438">
    <property type="entry name" value="ATP-NAD_kinase_N"/>
</dbReference>
<dbReference type="EMBL" id="RZGY01000001">
    <property type="protein sequence ID" value="RUQ86265.1"/>
    <property type="molecule type" value="Genomic_DNA"/>
</dbReference>